<evidence type="ECO:0000313" key="3">
    <source>
        <dbReference type="EMBL" id="CCH21558.1"/>
    </source>
</evidence>
<name>I0LCL1_9ACTN</name>
<evidence type="ECO:0000313" key="4">
    <source>
        <dbReference type="Proteomes" id="UP000003448"/>
    </source>
</evidence>
<feature type="compositionally biased region" description="Basic and acidic residues" evidence="1">
    <location>
        <begin position="145"/>
        <end position="158"/>
    </location>
</feature>
<reference evidence="4" key="1">
    <citation type="journal article" date="2012" name="J. Bacteriol.">
        <title>Genome Sequence of Micromonospora lupini Lupac 08, Isolated from Root Nodules of Lupinus angustifolius.</title>
        <authorList>
            <person name="Alonso-Vega P."/>
            <person name="Normand P."/>
            <person name="Bacigalupe R."/>
            <person name="Pujic P."/>
            <person name="Lajus A."/>
            <person name="Vallenet D."/>
            <person name="Carro L."/>
            <person name="Coll P."/>
            <person name="Trujillo M.E."/>
        </authorList>
    </citation>
    <scope>NUCLEOTIDE SEQUENCE [LARGE SCALE GENOMIC DNA]</scope>
    <source>
        <strain evidence="4">Lupac 08</strain>
    </source>
</reference>
<keyword evidence="2" id="KW-0812">Transmembrane</keyword>
<dbReference type="Proteomes" id="UP000003448">
    <property type="component" value="Unassembled WGS sequence"/>
</dbReference>
<dbReference type="EMBL" id="CAIE01000042">
    <property type="protein sequence ID" value="CCH21558.1"/>
    <property type="molecule type" value="Genomic_DNA"/>
</dbReference>
<proteinExistence type="predicted"/>
<feature type="transmembrane region" description="Helical" evidence="2">
    <location>
        <begin position="51"/>
        <end position="70"/>
    </location>
</feature>
<dbReference type="OrthoDB" id="3612087at2"/>
<keyword evidence="4" id="KW-1185">Reference proteome</keyword>
<evidence type="ECO:0000256" key="2">
    <source>
        <dbReference type="SAM" id="Phobius"/>
    </source>
</evidence>
<dbReference type="InterPro" id="IPR047789">
    <property type="entry name" value="CU044_5270-like"/>
</dbReference>
<sequence>MTHTEKPLGAFEERLLTELREHITTRTADAASIAPPARTTRRSARWRAPGWRLAGVGALVALLTIGGLLAQTLGDAPPTASAAEILTEAAESARQQPDLVARPGQFLFVEMRLTYRERPVSGSYVEERLQRWVPVGDGTSWQQRRRLESRPDEWRTDDISDLSPPPGYYQGLPTEPEQMAQYLRDHPVILDLPAGADLEAIRNDPTTIFGDGKWMLGGYVPPQSRGALFQAMARVPGATVLRGEIRDAAGRRGVALRTPGVIGAHIDLIFDRETHAYLGDRDVLVRDGKESLYTSTAVTRMAIVDQPGQLP</sequence>
<dbReference type="eggNOG" id="ENOG5033NHJ">
    <property type="taxonomic scope" value="Bacteria"/>
</dbReference>
<protein>
    <submittedName>
        <fullName evidence="3">Uncharacterized protein</fullName>
    </submittedName>
</protein>
<comment type="caution">
    <text evidence="3">The sequence shown here is derived from an EMBL/GenBank/DDBJ whole genome shotgun (WGS) entry which is preliminary data.</text>
</comment>
<dbReference type="STRING" id="1150864.MILUP08_46457"/>
<organism evidence="3 4">
    <name type="scientific">Micromonospora lupini str. Lupac 08</name>
    <dbReference type="NCBI Taxonomy" id="1150864"/>
    <lineage>
        <taxon>Bacteria</taxon>
        <taxon>Bacillati</taxon>
        <taxon>Actinomycetota</taxon>
        <taxon>Actinomycetes</taxon>
        <taxon>Micromonosporales</taxon>
        <taxon>Micromonosporaceae</taxon>
        <taxon>Micromonospora</taxon>
    </lineage>
</organism>
<gene>
    <name evidence="3" type="ORF">MILUP08_46457</name>
</gene>
<evidence type="ECO:0000256" key="1">
    <source>
        <dbReference type="SAM" id="MobiDB-lite"/>
    </source>
</evidence>
<accession>I0LCL1</accession>
<keyword evidence="2" id="KW-1133">Transmembrane helix</keyword>
<keyword evidence="2" id="KW-0472">Membrane</keyword>
<dbReference type="AlphaFoldDB" id="I0LCL1"/>
<feature type="region of interest" description="Disordered" evidence="1">
    <location>
        <begin position="143"/>
        <end position="166"/>
    </location>
</feature>
<dbReference type="NCBIfam" id="NF038083">
    <property type="entry name" value="CU044_5270_fam"/>
    <property type="match status" value="1"/>
</dbReference>
<dbReference type="RefSeq" id="WP_007465575.1">
    <property type="nucleotide sequence ID" value="NZ_HF570108.1"/>
</dbReference>